<evidence type="ECO:0000256" key="2">
    <source>
        <dbReference type="ARBA" id="ARBA00023002"/>
    </source>
</evidence>
<protein>
    <submittedName>
        <fullName evidence="5">NAD-reducing hydrogenase HoxS subunit delta</fullName>
        <ecNumber evidence="5">1.12.1.2</ecNumber>
    </submittedName>
</protein>
<keyword evidence="2 5" id="KW-0560">Oxidoreductase</keyword>
<evidence type="ECO:0000313" key="6">
    <source>
        <dbReference type="Proteomes" id="UP000022141"/>
    </source>
</evidence>
<dbReference type="Pfam" id="PF01058">
    <property type="entry name" value="Oxidored_q6"/>
    <property type="match status" value="1"/>
</dbReference>
<dbReference type="STRING" id="1454004.AW11_03447"/>
<evidence type="ECO:0000256" key="3">
    <source>
        <dbReference type="ARBA" id="ARBA00023291"/>
    </source>
</evidence>
<feature type="domain" description="NADH:ubiquinone oxidoreductase-like 20kDa subunit" evidence="4">
    <location>
        <begin position="24"/>
        <end position="171"/>
    </location>
</feature>
<evidence type="ECO:0000256" key="1">
    <source>
        <dbReference type="ARBA" id="ARBA00001927"/>
    </source>
</evidence>
<evidence type="ECO:0000259" key="4">
    <source>
        <dbReference type="Pfam" id="PF01058"/>
    </source>
</evidence>
<keyword evidence="3" id="KW-0411">Iron-sulfur</keyword>
<dbReference type="Gene3D" id="3.40.50.700">
    <property type="entry name" value="NADH:ubiquinone oxidoreductase-like, 20kDa subunit"/>
    <property type="match status" value="1"/>
</dbReference>
<keyword evidence="3" id="KW-0408">Iron</keyword>
<dbReference type="GO" id="GO:0047985">
    <property type="term" value="F:hydrogen dehydrogenase activity"/>
    <property type="evidence" value="ECO:0007669"/>
    <property type="project" value="UniProtKB-EC"/>
</dbReference>
<dbReference type="GO" id="GO:0051538">
    <property type="term" value="F:3 iron, 4 sulfur cluster binding"/>
    <property type="evidence" value="ECO:0007669"/>
    <property type="project" value="UniProtKB-KW"/>
</dbReference>
<evidence type="ECO:0000313" key="5">
    <source>
        <dbReference type="EMBL" id="EXI85526.1"/>
    </source>
</evidence>
<organism evidence="5 6">
    <name type="scientific">Accumulibacter regalis</name>
    <dbReference type="NCBI Taxonomy" id="522306"/>
    <lineage>
        <taxon>Bacteria</taxon>
        <taxon>Pseudomonadati</taxon>
        <taxon>Pseudomonadota</taxon>
        <taxon>Betaproteobacteria</taxon>
        <taxon>Candidatus Accumulibacter</taxon>
    </lineage>
</organism>
<dbReference type="InterPro" id="IPR051349">
    <property type="entry name" value="Hydrogenase_assoc-protein"/>
</dbReference>
<dbReference type="InterPro" id="IPR037024">
    <property type="entry name" value="NiFe_Hase_small_N_sf"/>
</dbReference>
<dbReference type="AlphaFoldDB" id="A0A011PD67"/>
<keyword evidence="3" id="KW-0479">Metal-binding</keyword>
<dbReference type="EC" id="1.12.1.2" evidence="5"/>
<keyword evidence="3" id="KW-0003">3Fe-4S</keyword>
<accession>A0A011PD67</accession>
<proteinExistence type="predicted"/>
<reference evidence="5" key="1">
    <citation type="submission" date="2014-02" db="EMBL/GenBank/DDBJ databases">
        <title>Expanding our view of genomic diversity in Candidatus Accumulibacter clades.</title>
        <authorList>
            <person name="Skennerton C.T."/>
            <person name="Barr J.J."/>
            <person name="Slater F.R."/>
            <person name="Bond P.L."/>
            <person name="Tyson G.W."/>
        </authorList>
    </citation>
    <scope>NUCLEOTIDE SEQUENCE [LARGE SCALE GENOMIC DNA]</scope>
</reference>
<dbReference type="InterPro" id="IPR006137">
    <property type="entry name" value="NADH_UbQ_OxRdtase-like_20kDa"/>
</dbReference>
<dbReference type="GO" id="GO:0003677">
    <property type="term" value="F:DNA binding"/>
    <property type="evidence" value="ECO:0007669"/>
    <property type="project" value="UniProtKB-KW"/>
</dbReference>
<dbReference type="Proteomes" id="UP000022141">
    <property type="component" value="Unassembled WGS sequence"/>
</dbReference>
<gene>
    <name evidence="5" type="primary">hoxY</name>
    <name evidence="5" type="ORF">AW11_03447</name>
</gene>
<dbReference type="EMBL" id="JEMY01000054">
    <property type="protein sequence ID" value="EXI85526.1"/>
    <property type="molecule type" value="Genomic_DNA"/>
</dbReference>
<dbReference type="PANTHER" id="PTHR42845">
    <property type="entry name" value="COENZYME F420-REDUCING HYDROGENASE, GAMMA SUBUNIT"/>
    <property type="match status" value="1"/>
</dbReference>
<comment type="cofactor">
    <cofactor evidence="1">
        <name>[3Fe-4S] cluster</name>
        <dbReference type="ChEBI" id="CHEBI:21137"/>
    </cofactor>
</comment>
<name>A0A011PD67_ACCRE</name>
<dbReference type="SUPFAM" id="SSF56770">
    <property type="entry name" value="HydA/Nqo6-like"/>
    <property type="match status" value="1"/>
</dbReference>
<dbReference type="PANTHER" id="PTHR42845:SF1">
    <property type="entry name" value="HYDROGENASE SMALL SUBUNIT"/>
    <property type="match status" value="1"/>
</dbReference>
<comment type="caution">
    <text evidence="5">The sequence shown here is derived from an EMBL/GenBank/DDBJ whole genome shotgun (WGS) entry which is preliminary data.</text>
</comment>
<keyword evidence="6" id="KW-1185">Reference proteome</keyword>
<dbReference type="eggNOG" id="COG1941">
    <property type="taxonomic scope" value="Bacteria"/>
</dbReference>
<sequence length="188" mass="20739">MDAVAGNREGRRKVRLATASLAGCFGCHMSFLDIDERLFELVERVEFDRSPLTDIKHCGPCDIGLIEGGICNAENVHVLREFRSHCKVLIAVGACAVNGGLPAQRNHLDLGQCLQEIYLTAPDVVSGQIPNDPELPLPLDKVHPIHEIVRIDYFIPGCPPSGDAIWKFLTDLLDGRTPRLGHPMLHFD</sequence>
<dbReference type="PATRIC" id="fig|1454004.3.peg.3545"/>